<dbReference type="RefSeq" id="WP_311409812.1">
    <property type="nucleotide sequence ID" value="NZ_JAVRFL010000001.1"/>
</dbReference>
<feature type="signal peptide" evidence="1">
    <location>
        <begin position="1"/>
        <end position="28"/>
    </location>
</feature>
<sequence length="155" mass="16227">MYRTIRRLGVVLAVALGLVAGAGAAAQAAVVNPVTPQSLCGLGYTVLDQDPIRHAETGVRLGTVYLLHSPMVGYGCTVTVKSAYAGALTRTQVYLAAQYLPTQTDDGDKLWAAGPTRAYVRGSCIIWGGFMADPSGTIHYHDRANPAIGGIGTCF</sequence>
<evidence type="ECO:0000313" key="3">
    <source>
        <dbReference type="Proteomes" id="UP001180973"/>
    </source>
</evidence>
<feature type="chain" id="PRO_5046510914" description="Spore-associated protein A" evidence="1">
    <location>
        <begin position="29"/>
        <end position="155"/>
    </location>
</feature>
<organism evidence="2 3">
    <name type="scientific">Micromonospora reichwaldensis</name>
    <dbReference type="NCBI Taxonomy" id="3075516"/>
    <lineage>
        <taxon>Bacteria</taxon>
        <taxon>Bacillati</taxon>
        <taxon>Actinomycetota</taxon>
        <taxon>Actinomycetes</taxon>
        <taxon>Micromonosporales</taxon>
        <taxon>Micromonosporaceae</taxon>
        <taxon>Micromonospora</taxon>
    </lineage>
</organism>
<gene>
    <name evidence="2" type="ORF">RM555_00020</name>
</gene>
<evidence type="ECO:0000256" key="1">
    <source>
        <dbReference type="SAM" id="SignalP"/>
    </source>
</evidence>
<reference evidence="2" key="1">
    <citation type="submission" date="2023-09" db="EMBL/GenBank/DDBJ databases">
        <title>30 novel species of actinomycetes from the DSMZ collection.</title>
        <authorList>
            <person name="Nouioui I."/>
        </authorList>
    </citation>
    <scope>NUCLEOTIDE SEQUENCE</scope>
    <source>
        <strain evidence="2">DSM 115977</strain>
    </source>
</reference>
<dbReference type="EMBL" id="JAVRFL010000001">
    <property type="protein sequence ID" value="MDT0527374.1"/>
    <property type="molecule type" value="Genomic_DNA"/>
</dbReference>
<keyword evidence="1" id="KW-0732">Signal</keyword>
<accession>A0ABU2WQ50</accession>
<keyword evidence="3" id="KW-1185">Reference proteome</keyword>
<evidence type="ECO:0008006" key="4">
    <source>
        <dbReference type="Google" id="ProtNLM"/>
    </source>
</evidence>
<proteinExistence type="predicted"/>
<comment type="caution">
    <text evidence="2">The sequence shown here is derived from an EMBL/GenBank/DDBJ whole genome shotgun (WGS) entry which is preliminary data.</text>
</comment>
<evidence type="ECO:0000313" key="2">
    <source>
        <dbReference type="EMBL" id="MDT0527374.1"/>
    </source>
</evidence>
<protein>
    <recommendedName>
        <fullName evidence="4">Spore-associated protein A</fullName>
    </recommendedName>
</protein>
<dbReference type="Proteomes" id="UP001180973">
    <property type="component" value="Unassembled WGS sequence"/>
</dbReference>
<name>A0ABU2WQ50_9ACTN</name>